<evidence type="ECO:0000259" key="4">
    <source>
        <dbReference type="Pfam" id="PF16656"/>
    </source>
</evidence>
<dbReference type="GO" id="GO:0003993">
    <property type="term" value="F:acid phosphatase activity"/>
    <property type="evidence" value="ECO:0007669"/>
    <property type="project" value="InterPro"/>
</dbReference>
<dbReference type="OrthoDB" id="419159at2759"/>
<accession>A0A813DYK3</accession>
<feature type="non-terminal residue" evidence="5">
    <location>
        <position position="1"/>
    </location>
</feature>
<name>A0A813DYK3_POLGL</name>
<sequence length="176" mass="18676">ASPSGVHLALTGASGEVAITWTGPGHAARAMEDRPRAEFQVLRNGKLLRRGVAEASAPTTYTRSELCGAPATAEGYRDPGFFYTVRVGELEPGCIVRYRVGSSEAWSKEFSFRAPPAAGAAVRILAFGDMGQQPPDDSLQASGDDWHDGFFSAGDPGAPNTTQALLRDHLEQPADM</sequence>
<dbReference type="Gene3D" id="2.60.40.380">
    <property type="entry name" value="Purple acid phosphatase-like, N-terminal"/>
    <property type="match status" value="1"/>
</dbReference>
<proteinExistence type="predicted"/>
<comment type="caution">
    <text evidence="5">The sequence shown here is derived from an EMBL/GenBank/DDBJ whole genome shotgun (WGS) entry which is preliminary data.</text>
</comment>
<evidence type="ECO:0000256" key="1">
    <source>
        <dbReference type="ARBA" id="ARBA00004613"/>
    </source>
</evidence>
<keyword evidence="6" id="KW-1185">Reference proteome</keyword>
<feature type="non-terminal residue" evidence="5">
    <location>
        <position position="176"/>
    </location>
</feature>
<dbReference type="PANTHER" id="PTHR45778:SF3">
    <property type="entry name" value="PURPLE ACID PHOSPHATASE"/>
    <property type="match status" value="1"/>
</dbReference>
<dbReference type="GO" id="GO:0046872">
    <property type="term" value="F:metal ion binding"/>
    <property type="evidence" value="ECO:0007669"/>
    <property type="project" value="InterPro"/>
</dbReference>
<comment type="subcellular location">
    <subcellularLocation>
        <location evidence="1">Secreted</location>
    </subcellularLocation>
</comment>
<dbReference type="PANTHER" id="PTHR45778">
    <property type="entry name" value="PURPLE ACID PHOSPHATASE-RELATED"/>
    <property type="match status" value="1"/>
</dbReference>
<organism evidence="5 6">
    <name type="scientific">Polarella glacialis</name>
    <name type="common">Dinoflagellate</name>
    <dbReference type="NCBI Taxonomy" id="89957"/>
    <lineage>
        <taxon>Eukaryota</taxon>
        <taxon>Sar</taxon>
        <taxon>Alveolata</taxon>
        <taxon>Dinophyceae</taxon>
        <taxon>Suessiales</taxon>
        <taxon>Suessiaceae</taxon>
        <taxon>Polarella</taxon>
    </lineage>
</organism>
<protein>
    <recommendedName>
        <fullName evidence="4">Purple acid phosphatase N-terminal domain-containing protein</fullName>
    </recommendedName>
</protein>
<dbReference type="AlphaFoldDB" id="A0A813DYK3"/>
<evidence type="ECO:0000313" key="6">
    <source>
        <dbReference type="Proteomes" id="UP000654075"/>
    </source>
</evidence>
<keyword evidence="2" id="KW-0964">Secreted</keyword>
<dbReference type="Pfam" id="PF16656">
    <property type="entry name" value="Pur_ac_phosph_N"/>
    <property type="match status" value="1"/>
</dbReference>
<dbReference type="EMBL" id="CAJNNV010006050">
    <property type="protein sequence ID" value="CAE8593014.1"/>
    <property type="molecule type" value="Genomic_DNA"/>
</dbReference>
<feature type="region of interest" description="Disordered" evidence="3">
    <location>
        <begin position="129"/>
        <end position="162"/>
    </location>
</feature>
<feature type="domain" description="Purple acid phosphatase N-terminal" evidence="4">
    <location>
        <begin position="3"/>
        <end position="113"/>
    </location>
</feature>
<dbReference type="GO" id="GO:0005576">
    <property type="term" value="C:extracellular region"/>
    <property type="evidence" value="ECO:0007669"/>
    <property type="project" value="UniProtKB-SubCell"/>
</dbReference>
<dbReference type="Proteomes" id="UP000654075">
    <property type="component" value="Unassembled WGS sequence"/>
</dbReference>
<evidence type="ECO:0000256" key="3">
    <source>
        <dbReference type="SAM" id="MobiDB-lite"/>
    </source>
</evidence>
<reference evidence="5" key="1">
    <citation type="submission" date="2021-02" db="EMBL/GenBank/DDBJ databases">
        <authorList>
            <person name="Dougan E. K."/>
            <person name="Rhodes N."/>
            <person name="Thang M."/>
            <person name="Chan C."/>
        </authorList>
    </citation>
    <scope>NUCLEOTIDE SEQUENCE</scope>
</reference>
<evidence type="ECO:0000313" key="5">
    <source>
        <dbReference type="EMBL" id="CAE8593014.1"/>
    </source>
</evidence>
<evidence type="ECO:0000256" key="2">
    <source>
        <dbReference type="ARBA" id="ARBA00022525"/>
    </source>
</evidence>
<dbReference type="InterPro" id="IPR008963">
    <property type="entry name" value="Purple_acid_Pase-like_N"/>
</dbReference>
<gene>
    <name evidence="5" type="ORF">PGLA1383_LOCUS11628</name>
</gene>
<dbReference type="InterPro" id="IPR015914">
    <property type="entry name" value="PAPs_N"/>
</dbReference>
<dbReference type="SUPFAM" id="SSF49363">
    <property type="entry name" value="Purple acid phosphatase, N-terminal domain"/>
    <property type="match status" value="1"/>
</dbReference>